<dbReference type="EMBL" id="CM042891">
    <property type="protein sequence ID" value="KAI4302186.1"/>
    <property type="molecule type" value="Genomic_DNA"/>
</dbReference>
<gene>
    <name evidence="1" type="ORF">MLD38_037967</name>
</gene>
<accession>A0ACB9KXJ8</accession>
<sequence>MVSLLLGRSDGRGALFGGGGGEGGISTLEVVHKEHPDLLRMLHHDDMRVRRLQSTNGTRPDVSIPTSSGKSVGSANYLVTVSLGTPGKKLQLIMDTGSDVTWTQCSPCVTSCYNQTDAIFDPSKSSTYANISCSSSICTTIFSGLVLRHQNDYAFHDNMHVLYTHLSFS</sequence>
<name>A0ACB9KXJ8_9MYRT</name>
<protein>
    <submittedName>
        <fullName evidence="1">Uncharacterized protein</fullName>
    </submittedName>
</protein>
<reference evidence="2" key="1">
    <citation type="journal article" date="2023" name="Front. Plant Sci.">
        <title>Chromosomal-level genome assembly of Melastoma candidum provides insights into trichome evolution.</title>
        <authorList>
            <person name="Zhong Y."/>
            <person name="Wu W."/>
            <person name="Sun C."/>
            <person name="Zou P."/>
            <person name="Liu Y."/>
            <person name="Dai S."/>
            <person name="Zhou R."/>
        </authorList>
    </citation>
    <scope>NUCLEOTIDE SEQUENCE [LARGE SCALE GENOMIC DNA]</scope>
</reference>
<keyword evidence="2" id="KW-1185">Reference proteome</keyword>
<evidence type="ECO:0000313" key="1">
    <source>
        <dbReference type="EMBL" id="KAI4302186.1"/>
    </source>
</evidence>
<organism evidence="1 2">
    <name type="scientific">Melastoma candidum</name>
    <dbReference type="NCBI Taxonomy" id="119954"/>
    <lineage>
        <taxon>Eukaryota</taxon>
        <taxon>Viridiplantae</taxon>
        <taxon>Streptophyta</taxon>
        <taxon>Embryophyta</taxon>
        <taxon>Tracheophyta</taxon>
        <taxon>Spermatophyta</taxon>
        <taxon>Magnoliopsida</taxon>
        <taxon>eudicotyledons</taxon>
        <taxon>Gunneridae</taxon>
        <taxon>Pentapetalae</taxon>
        <taxon>rosids</taxon>
        <taxon>malvids</taxon>
        <taxon>Myrtales</taxon>
        <taxon>Melastomataceae</taxon>
        <taxon>Melastomatoideae</taxon>
        <taxon>Melastomateae</taxon>
        <taxon>Melastoma</taxon>
    </lineage>
</organism>
<proteinExistence type="predicted"/>
<comment type="caution">
    <text evidence="1">The sequence shown here is derived from an EMBL/GenBank/DDBJ whole genome shotgun (WGS) entry which is preliminary data.</text>
</comment>
<dbReference type="Proteomes" id="UP001057402">
    <property type="component" value="Chromosome 12"/>
</dbReference>
<evidence type="ECO:0000313" key="2">
    <source>
        <dbReference type="Proteomes" id="UP001057402"/>
    </source>
</evidence>